<evidence type="ECO:0000313" key="1">
    <source>
        <dbReference type="EMBL" id="MCJ8013494.1"/>
    </source>
</evidence>
<organism evidence="1 2">
    <name type="scientific">Paenibacillus mangrovi</name>
    <dbReference type="NCBI Taxonomy" id="2931978"/>
    <lineage>
        <taxon>Bacteria</taxon>
        <taxon>Bacillati</taxon>
        <taxon>Bacillota</taxon>
        <taxon>Bacilli</taxon>
        <taxon>Bacillales</taxon>
        <taxon>Paenibacillaceae</taxon>
        <taxon>Paenibacillus</taxon>
    </lineage>
</organism>
<proteinExistence type="predicted"/>
<dbReference type="AlphaFoldDB" id="A0A9X1WR12"/>
<name>A0A9X1WR12_9BACL</name>
<accession>A0A9X1WR12</accession>
<dbReference type="EMBL" id="JALIRP010000007">
    <property type="protein sequence ID" value="MCJ8013494.1"/>
    <property type="molecule type" value="Genomic_DNA"/>
</dbReference>
<sequence length="56" mass="6166">MAKPKRNASKIEDLSSIELAKIGLTLNVIGDIFGFFSIIKAEQEEAIRSAENDKKS</sequence>
<reference evidence="1" key="1">
    <citation type="submission" date="2022-04" db="EMBL/GenBank/DDBJ databases">
        <title>Paenibacillus mangrovi sp. nov., a novel endophytic bacterium isolated from bark of Kandelia candel.</title>
        <authorList>
            <person name="Tuo L."/>
        </authorList>
    </citation>
    <scope>NUCLEOTIDE SEQUENCE</scope>
    <source>
        <strain evidence="1">KQZ6P-2</strain>
    </source>
</reference>
<comment type="caution">
    <text evidence="1">The sequence shown here is derived from an EMBL/GenBank/DDBJ whole genome shotgun (WGS) entry which is preliminary data.</text>
</comment>
<dbReference type="Proteomes" id="UP001139347">
    <property type="component" value="Unassembled WGS sequence"/>
</dbReference>
<dbReference type="RefSeq" id="WP_244727010.1">
    <property type="nucleotide sequence ID" value="NZ_JALIRP010000007.1"/>
</dbReference>
<protein>
    <submittedName>
        <fullName evidence="1">Uncharacterized protein</fullName>
    </submittedName>
</protein>
<gene>
    <name evidence="1" type="ORF">MUG84_17345</name>
</gene>
<evidence type="ECO:0000313" key="2">
    <source>
        <dbReference type="Proteomes" id="UP001139347"/>
    </source>
</evidence>
<keyword evidence="2" id="KW-1185">Reference proteome</keyword>